<evidence type="ECO:0000313" key="2">
    <source>
        <dbReference type="Proteomes" id="UP001310594"/>
    </source>
</evidence>
<organism evidence="1 2">
    <name type="scientific">Elasticomyces elasticus</name>
    <dbReference type="NCBI Taxonomy" id="574655"/>
    <lineage>
        <taxon>Eukaryota</taxon>
        <taxon>Fungi</taxon>
        <taxon>Dikarya</taxon>
        <taxon>Ascomycota</taxon>
        <taxon>Pezizomycotina</taxon>
        <taxon>Dothideomycetes</taxon>
        <taxon>Dothideomycetidae</taxon>
        <taxon>Mycosphaerellales</taxon>
        <taxon>Teratosphaeriaceae</taxon>
        <taxon>Elasticomyces</taxon>
    </lineage>
</organism>
<evidence type="ECO:0000313" key="1">
    <source>
        <dbReference type="EMBL" id="KAK5696437.1"/>
    </source>
</evidence>
<gene>
    <name evidence="1" type="ORF">LTR97_007738</name>
</gene>
<name>A0AAN7WCV1_9PEZI</name>
<dbReference type="Proteomes" id="UP001310594">
    <property type="component" value="Unassembled WGS sequence"/>
</dbReference>
<protein>
    <recommendedName>
        <fullName evidence="3">F-box domain-containing protein</fullName>
    </recommendedName>
</protein>
<sequence length="218" mass="24347">MSRGHQNIFKLHHKALSEARALTSSVSLQPRVDVPSLLTLPAEIRNLIYKFIFQGTHAPAHPRRATPAVLRVCRQLKGEASGIFYTNSSFDFHDFHVGVAWLVRLDPERRKLITEVRYDCSDELCEQPKWWARMGGEGCVGLKEQARLDALRATLANRGIVLMTGVLKVGVRIRGVLVWTSKPVDEVSRSLRSSDAEIPPIDNAASTEAFGSTRSFEV</sequence>
<dbReference type="InterPro" id="IPR038883">
    <property type="entry name" value="AN11006-like"/>
</dbReference>
<comment type="caution">
    <text evidence="1">The sequence shown here is derived from an EMBL/GenBank/DDBJ whole genome shotgun (WGS) entry which is preliminary data.</text>
</comment>
<evidence type="ECO:0008006" key="3">
    <source>
        <dbReference type="Google" id="ProtNLM"/>
    </source>
</evidence>
<proteinExistence type="predicted"/>
<reference evidence="1" key="1">
    <citation type="submission" date="2023-08" db="EMBL/GenBank/DDBJ databases">
        <title>Black Yeasts Isolated from many extreme environments.</title>
        <authorList>
            <person name="Coleine C."/>
            <person name="Stajich J.E."/>
            <person name="Selbmann L."/>
        </authorList>
    </citation>
    <scope>NUCLEOTIDE SEQUENCE</scope>
    <source>
        <strain evidence="1">CCFEE 5810</strain>
    </source>
</reference>
<dbReference type="PANTHER" id="PTHR42085">
    <property type="entry name" value="F-BOX DOMAIN-CONTAINING PROTEIN"/>
    <property type="match status" value="1"/>
</dbReference>
<dbReference type="EMBL" id="JAVRQU010000012">
    <property type="protein sequence ID" value="KAK5696437.1"/>
    <property type="molecule type" value="Genomic_DNA"/>
</dbReference>
<dbReference type="AlphaFoldDB" id="A0AAN7WCV1"/>
<accession>A0AAN7WCV1</accession>
<dbReference type="PANTHER" id="PTHR42085:SF1">
    <property type="entry name" value="F-BOX DOMAIN-CONTAINING PROTEIN"/>
    <property type="match status" value="1"/>
</dbReference>